<dbReference type="HOGENOM" id="CLU_195191_0_0_0"/>
<accession>A0A0M1VVT1</accession>
<evidence type="ECO:0000313" key="2">
    <source>
        <dbReference type="EMBL" id="EEO40730.1"/>
    </source>
</evidence>
<evidence type="ECO:0000313" key="3">
    <source>
        <dbReference type="Proteomes" id="UP000004925"/>
    </source>
</evidence>
<dbReference type="EMBL" id="ACDE02000018">
    <property type="protein sequence ID" value="EEO40730.1"/>
    <property type="molecule type" value="Genomic_DNA"/>
</dbReference>
<organism evidence="2 3">
    <name type="scientific">Fusobacterium vincentii 4_1_13</name>
    <dbReference type="NCBI Taxonomy" id="469606"/>
    <lineage>
        <taxon>Bacteria</taxon>
        <taxon>Fusobacteriati</taxon>
        <taxon>Fusobacteriota</taxon>
        <taxon>Fusobacteriia</taxon>
        <taxon>Fusobacteriales</taxon>
        <taxon>Fusobacteriaceae</taxon>
        <taxon>Fusobacterium</taxon>
    </lineage>
</organism>
<feature type="transmembrane region" description="Helical" evidence="1">
    <location>
        <begin position="12"/>
        <end position="30"/>
    </location>
</feature>
<keyword evidence="1" id="KW-0812">Transmembrane</keyword>
<keyword evidence="1" id="KW-1133">Transmembrane helix</keyword>
<gene>
    <name evidence="2" type="ORF">FSCG_01443</name>
</gene>
<comment type="caution">
    <text evidence="2">The sequence shown here is derived from an EMBL/GenBank/DDBJ whole genome shotgun (WGS) entry which is preliminary data.</text>
</comment>
<protein>
    <submittedName>
        <fullName evidence="2">Uncharacterized protein</fullName>
    </submittedName>
</protein>
<reference evidence="2 3" key="1">
    <citation type="submission" date="2011-10" db="EMBL/GenBank/DDBJ databases">
        <title>The Genome Sequence of Fusobacterium sp. 4_1_13.</title>
        <authorList>
            <consortium name="The Broad Institute Genome Sequencing Platform"/>
            <person name="Earl A."/>
            <person name="Ward D."/>
            <person name="Feldgarden M."/>
            <person name="Gevers D."/>
            <person name="Strauss J."/>
            <person name="Ambrose C."/>
            <person name="Allen-Vercoe E."/>
            <person name="Young S.K."/>
            <person name="Zeng Q."/>
            <person name="Gargeya S."/>
            <person name="Fitzgerald M."/>
            <person name="Haas B."/>
            <person name="Abouelleil A."/>
            <person name="Alvarado L."/>
            <person name="Arachchi H.M."/>
            <person name="Berlin A."/>
            <person name="Brown A."/>
            <person name="Chapman S.B."/>
            <person name="Chen Z."/>
            <person name="Dunbar C."/>
            <person name="Freedman E."/>
            <person name="Gearin G."/>
            <person name="Goldberg J."/>
            <person name="Griggs A."/>
            <person name="Gujja S."/>
            <person name="Heiman D."/>
            <person name="Howarth C."/>
            <person name="Larson L."/>
            <person name="Lui A."/>
            <person name="MacDonald P.J."/>
            <person name="Montmayeur A."/>
            <person name="Murphy C."/>
            <person name="Neiman D."/>
            <person name="Pearson M."/>
            <person name="Priest M."/>
            <person name="Roberts A."/>
            <person name="Saif S."/>
            <person name="Shea T."/>
            <person name="Shenoy N."/>
            <person name="Sisk P."/>
            <person name="Stolte C."/>
            <person name="Sykes S."/>
            <person name="Wortman J."/>
            <person name="Nusbaum C."/>
            <person name="Birren B."/>
        </authorList>
    </citation>
    <scope>NUCLEOTIDE SEQUENCE [LARGE SCALE GENOMIC DNA]</scope>
    <source>
        <strain evidence="2 3">4_1_13</strain>
    </source>
</reference>
<sequence length="57" mass="6592">MTKSKLKFIKGLIFFVIAMVSIDFIVSKIFETKFSIYQNIIIGIAAYIGYYFATKKK</sequence>
<dbReference type="Proteomes" id="UP000004925">
    <property type="component" value="Unassembled WGS sequence"/>
</dbReference>
<feature type="transmembrane region" description="Helical" evidence="1">
    <location>
        <begin position="36"/>
        <end position="53"/>
    </location>
</feature>
<proteinExistence type="predicted"/>
<dbReference type="RefSeq" id="WP_008803304.1">
    <property type="nucleotide sequence ID" value="NZ_KQ235737.1"/>
</dbReference>
<name>A0A0M1VVT1_FUSVC</name>
<keyword evidence="1" id="KW-0472">Membrane</keyword>
<dbReference type="AlphaFoldDB" id="A0A0M1VVT1"/>
<evidence type="ECO:0000256" key="1">
    <source>
        <dbReference type="SAM" id="Phobius"/>
    </source>
</evidence>